<evidence type="ECO:0000313" key="2">
    <source>
        <dbReference type="Proteomes" id="UP000295673"/>
    </source>
</evidence>
<name>A0A4R1NTR8_9RHOB</name>
<dbReference type="OrthoDB" id="1551155at2"/>
<dbReference type="EMBL" id="SMGR01000001">
    <property type="protein sequence ID" value="TCL08402.1"/>
    <property type="molecule type" value="Genomic_DNA"/>
</dbReference>
<dbReference type="RefSeq" id="WP_132858531.1">
    <property type="nucleotide sequence ID" value="NZ_SMGR01000001.1"/>
</dbReference>
<protein>
    <recommendedName>
        <fullName evidence="3">Ribbon-helix-helix protein</fullName>
    </recommendedName>
</protein>
<dbReference type="Proteomes" id="UP000295673">
    <property type="component" value="Unassembled WGS sequence"/>
</dbReference>
<keyword evidence="2" id="KW-1185">Reference proteome</keyword>
<gene>
    <name evidence="1" type="ORF">BXY66_0439</name>
</gene>
<accession>A0A4R1NTR8</accession>
<organism evidence="1 2">
    <name type="scientific">Shimia isoporae</name>
    <dbReference type="NCBI Taxonomy" id="647720"/>
    <lineage>
        <taxon>Bacteria</taxon>
        <taxon>Pseudomonadati</taxon>
        <taxon>Pseudomonadota</taxon>
        <taxon>Alphaproteobacteria</taxon>
        <taxon>Rhodobacterales</taxon>
        <taxon>Roseobacteraceae</taxon>
    </lineage>
</organism>
<proteinExistence type="predicted"/>
<dbReference type="AlphaFoldDB" id="A0A4R1NTR8"/>
<sequence length="90" mass="10196">MTDRIERVQTGVRIEKRLLKVLKGLAEHLDMSLGDLIEGMALHAFEGKAPFSESTQAKIAQLKEVYDLEWTASDSHKSETGDDDRRFKCC</sequence>
<reference evidence="1 2" key="1">
    <citation type="submission" date="2019-03" db="EMBL/GenBank/DDBJ databases">
        <title>Genomic Encyclopedia of Archaeal and Bacterial Type Strains, Phase II (KMG-II): from individual species to whole genera.</title>
        <authorList>
            <person name="Goeker M."/>
        </authorList>
    </citation>
    <scope>NUCLEOTIDE SEQUENCE [LARGE SCALE GENOMIC DNA]</scope>
    <source>
        <strain evidence="1 2">DSM 26433</strain>
    </source>
</reference>
<comment type="caution">
    <text evidence="1">The sequence shown here is derived from an EMBL/GenBank/DDBJ whole genome shotgun (WGS) entry which is preliminary data.</text>
</comment>
<evidence type="ECO:0000313" key="1">
    <source>
        <dbReference type="EMBL" id="TCL08402.1"/>
    </source>
</evidence>
<evidence type="ECO:0008006" key="3">
    <source>
        <dbReference type="Google" id="ProtNLM"/>
    </source>
</evidence>